<dbReference type="Pfam" id="PF00067">
    <property type="entry name" value="p450"/>
    <property type="match status" value="1"/>
</dbReference>
<evidence type="ECO:0000256" key="5">
    <source>
        <dbReference type="ARBA" id="ARBA00023002"/>
    </source>
</evidence>
<keyword evidence="4 8" id="KW-0479">Metal-binding</keyword>
<evidence type="ECO:0000256" key="1">
    <source>
        <dbReference type="ARBA" id="ARBA00001971"/>
    </source>
</evidence>
<dbReference type="PANTHER" id="PTHR24291:SF209">
    <property type="entry name" value="CYTOCHROME P450-LIKE PROTEIN"/>
    <property type="match status" value="1"/>
</dbReference>
<evidence type="ECO:0000256" key="8">
    <source>
        <dbReference type="RuleBase" id="RU000461"/>
    </source>
</evidence>
<dbReference type="InterPro" id="IPR001128">
    <property type="entry name" value="Cyt_P450"/>
</dbReference>
<dbReference type="PANTHER" id="PTHR24291">
    <property type="entry name" value="CYTOCHROME P450 FAMILY 4"/>
    <property type="match status" value="1"/>
</dbReference>
<keyword evidence="7 8" id="KW-0503">Monooxygenase</keyword>
<keyword evidence="3 8" id="KW-0349">Heme</keyword>
<dbReference type="InterPro" id="IPR002401">
    <property type="entry name" value="Cyt_P450_E_grp-I"/>
</dbReference>
<name>A0ABM1N1M2_NICVS</name>
<protein>
    <submittedName>
        <fullName evidence="10">Cytochrome P450 4C1-like</fullName>
    </submittedName>
</protein>
<accession>A0ABM1N1M2</accession>
<sequence>MITAVLVVLLLAFPLIALWKRIRILYYIEKLPGLRAYPLIGTTYQFYNVPKSDIFSTLVKRNLKYGPILRSWLGHRPLVHLMKPAYFEKVMTSQVSLSKGMSYDTVKPWMGNGLLVNTGASWHQRRKLLTPAFHFSILENFVEVFNEKALKLADKLETKVGQQINMLPYITKTTLDIICETAMGIQFNAMDDGSSEYIDALCSVTGLAIMRMLRPWEMIPFIYKMTKNGKRYYRCVKILHEVATQVLVEKKKAYNSKKASAVQETSEEDLLMGKKKRKAFLDLVLEASNGGQDLSDTEIREEIDTFLFAGHDTTSSGICWTLLLLGNHQDWQDKVRTEIEDIMQGEQRPFTMQDLQEMKCLERVIKEQLRIFPNVPVIARMLSEDLNLDGYYIPAGVSINMQIYEAHHDPENWPEPERFDPDRFLPENTKNRHPYSYVPFSAGPRNCIGQKFAQHEQKILLATILRKYRVKAVDKVEDVKMNFEIVIRPHDGLNVILERID</sequence>
<dbReference type="Gene3D" id="1.10.630.10">
    <property type="entry name" value="Cytochrome P450"/>
    <property type="match status" value="1"/>
</dbReference>
<keyword evidence="5 8" id="KW-0560">Oxidoreductase</keyword>
<keyword evidence="9" id="KW-1185">Reference proteome</keyword>
<dbReference type="PROSITE" id="PS00086">
    <property type="entry name" value="CYTOCHROME_P450"/>
    <property type="match status" value="1"/>
</dbReference>
<dbReference type="SUPFAM" id="SSF48264">
    <property type="entry name" value="Cytochrome P450"/>
    <property type="match status" value="1"/>
</dbReference>
<proteinExistence type="inferred from homology"/>
<dbReference type="InterPro" id="IPR050196">
    <property type="entry name" value="Cytochrome_P450_Monoox"/>
</dbReference>
<dbReference type="GeneID" id="108565664"/>
<evidence type="ECO:0000313" key="10">
    <source>
        <dbReference type="RefSeq" id="XP_017780722.1"/>
    </source>
</evidence>
<evidence type="ECO:0000256" key="7">
    <source>
        <dbReference type="ARBA" id="ARBA00023033"/>
    </source>
</evidence>
<evidence type="ECO:0000256" key="6">
    <source>
        <dbReference type="ARBA" id="ARBA00023004"/>
    </source>
</evidence>
<dbReference type="PRINTS" id="PR00463">
    <property type="entry name" value="EP450I"/>
</dbReference>
<comment type="similarity">
    <text evidence="2 8">Belongs to the cytochrome P450 family.</text>
</comment>
<dbReference type="PRINTS" id="PR00385">
    <property type="entry name" value="P450"/>
</dbReference>
<keyword evidence="6 8" id="KW-0408">Iron</keyword>
<reference evidence="10" key="1">
    <citation type="submission" date="2025-08" db="UniProtKB">
        <authorList>
            <consortium name="RefSeq"/>
        </authorList>
    </citation>
    <scope>IDENTIFICATION</scope>
    <source>
        <tissue evidence="10">Whole Larva</tissue>
    </source>
</reference>
<evidence type="ECO:0000256" key="4">
    <source>
        <dbReference type="ARBA" id="ARBA00022723"/>
    </source>
</evidence>
<evidence type="ECO:0000313" key="9">
    <source>
        <dbReference type="Proteomes" id="UP000695000"/>
    </source>
</evidence>
<dbReference type="Proteomes" id="UP000695000">
    <property type="component" value="Unplaced"/>
</dbReference>
<dbReference type="CDD" id="cd20628">
    <property type="entry name" value="CYP4"/>
    <property type="match status" value="1"/>
</dbReference>
<comment type="cofactor">
    <cofactor evidence="1">
        <name>heme</name>
        <dbReference type="ChEBI" id="CHEBI:30413"/>
    </cofactor>
</comment>
<organism evidence="9 10">
    <name type="scientific">Nicrophorus vespilloides</name>
    <name type="common">Boreal carrion beetle</name>
    <dbReference type="NCBI Taxonomy" id="110193"/>
    <lineage>
        <taxon>Eukaryota</taxon>
        <taxon>Metazoa</taxon>
        <taxon>Ecdysozoa</taxon>
        <taxon>Arthropoda</taxon>
        <taxon>Hexapoda</taxon>
        <taxon>Insecta</taxon>
        <taxon>Pterygota</taxon>
        <taxon>Neoptera</taxon>
        <taxon>Endopterygota</taxon>
        <taxon>Coleoptera</taxon>
        <taxon>Polyphaga</taxon>
        <taxon>Staphyliniformia</taxon>
        <taxon>Silphidae</taxon>
        <taxon>Nicrophorinae</taxon>
        <taxon>Nicrophorus</taxon>
    </lineage>
</organism>
<evidence type="ECO:0000256" key="2">
    <source>
        <dbReference type="ARBA" id="ARBA00010617"/>
    </source>
</evidence>
<dbReference type="InterPro" id="IPR017972">
    <property type="entry name" value="Cyt_P450_CS"/>
</dbReference>
<evidence type="ECO:0000256" key="3">
    <source>
        <dbReference type="ARBA" id="ARBA00022617"/>
    </source>
</evidence>
<dbReference type="InterPro" id="IPR036396">
    <property type="entry name" value="Cyt_P450_sf"/>
</dbReference>
<dbReference type="RefSeq" id="XP_017780722.1">
    <property type="nucleotide sequence ID" value="XM_017925233.1"/>
</dbReference>
<gene>
    <name evidence="10" type="primary">LOC108565664</name>
</gene>